<dbReference type="GO" id="GO:0009664">
    <property type="term" value="P:plant-type cell wall organization"/>
    <property type="evidence" value="ECO:0007669"/>
    <property type="project" value="EnsemblPlants"/>
</dbReference>
<dbReference type="PANTHER" id="PTHR31300:SF3">
    <property type="entry name" value="GB|AAD30234.1"/>
    <property type="match status" value="1"/>
</dbReference>
<dbReference type="OrthoDB" id="1844642at2759"/>
<sequence>MMGSRRRLAPLTEGPSDQDDPLDHAPYASSYLKKKQSSSRSWMEWLKEQLPLLSHKKSNLKILLAVLGCPLSPLPLTQRKTSAVVAQVNSSAQYIIRQFEAASGCKRAEEAVKNMYVMGKVKMVMVQVECGANSSYTLSSSLSGSGGGVVEEGCFVIWQMAPEKWLMELDVGTHKVVAGSDGKIAWRHTPWLPSHAAKGGVRPLRRILQGLDPFTVASTFLGADYVGEKQISDEDCFMLKLAVDREALVERSDSAAEIIKHNLVGYMSQRSGLLVHLEDSYLTRIQPPGSQATYWETTIASSIGDYRAIEGIMVAHSGHSSVTITRFGDGVKVGGATTRMEEAWAIEDLVFNVPGLSVDCFIPPAEVHKESLPDITS</sequence>
<protein>
    <submittedName>
        <fullName evidence="2">Uncharacterized protein</fullName>
    </submittedName>
</protein>
<organism evidence="2 3">
    <name type="scientific">Amborella trichopoda</name>
    <dbReference type="NCBI Taxonomy" id="13333"/>
    <lineage>
        <taxon>Eukaryota</taxon>
        <taxon>Viridiplantae</taxon>
        <taxon>Streptophyta</taxon>
        <taxon>Embryophyta</taxon>
        <taxon>Tracheophyta</taxon>
        <taxon>Spermatophyta</taxon>
        <taxon>Magnoliopsida</taxon>
        <taxon>Amborellales</taxon>
        <taxon>Amborellaceae</taxon>
        <taxon>Amborella</taxon>
    </lineage>
</organism>
<dbReference type="InterPro" id="IPR006873">
    <property type="entry name" value="DUF620"/>
</dbReference>
<dbReference type="PANTHER" id="PTHR31300">
    <property type="entry name" value="LIPASE"/>
    <property type="match status" value="1"/>
</dbReference>
<dbReference type="Pfam" id="PF04788">
    <property type="entry name" value="DUF620"/>
    <property type="match status" value="1"/>
</dbReference>
<dbReference type="STRING" id="13333.W1P953"/>
<dbReference type="HOGENOM" id="CLU_033378_0_0_1"/>
<dbReference type="Proteomes" id="UP000017836">
    <property type="component" value="Unassembled WGS sequence"/>
</dbReference>
<keyword evidence="3" id="KW-1185">Reference proteome</keyword>
<dbReference type="GO" id="GO:2001009">
    <property type="term" value="P:regulation of plant-type cell wall cellulose biosynthetic process"/>
    <property type="evidence" value="ECO:0007669"/>
    <property type="project" value="EnsemblPlants"/>
</dbReference>
<dbReference type="eggNOG" id="ENOG502QQM0">
    <property type="taxonomic scope" value="Eukaryota"/>
</dbReference>
<evidence type="ECO:0000313" key="3">
    <source>
        <dbReference type="Proteomes" id="UP000017836"/>
    </source>
</evidence>
<reference evidence="3" key="1">
    <citation type="journal article" date="2013" name="Science">
        <title>The Amborella genome and the evolution of flowering plants.</title>
        <authorList>
            <consortium name="Amborella Genome Project"/>
        </authorList>
    </citation>
    <scope>NUCLEOTIDE SEQUENCE [LARGE SCALE GENOMIC DNA]</scope>
</reference>
<dbReference type="Gramene" id="ERN04458">
    <property type="protein sequence ID" value="ERN04458"/>
    <property type="gene ID" value="AMTR_s00133p00115060"/>
</dbReference>
<accession>W1P953</accession>
<proteinExistence type="predicted"/>
<dbReference type="AlphaFoldDB" id="W1P953"/>
<evidence type="ECO:0000256" key="1">
    <source>
        <dbReference type="SAM" id="MobiDB-lite"/>
    </source>
</evidence>
<evidence type="ECO:0000313" key="2">
    <source>
        <dbReference type="EMBL" id="ERN04458.1"/>
    </source>
</evidence>
<feature type="region of interest" description="Disordered" evidence="1">
    <location>
        <begin position="1"/>
        <end position="26"/>
    </location>
</feature>
<dbReference type="GO" id="GO:0048759">
    <property type="term" value="P:xylem vessel member cell differentiation"/>
    <property type="evidence" value="ECO:0007669"/>
    <property type="project" value="EnsemblPlants"/>
</dbReference>
<dbReference type="OMA" id="YRIVEGV"/>
<name>W1P953_AMBTC</name>
<gene>
    <name evidence="2" type="ORF">AMTR_s00133p00115060</name>
</gene>
<dbReference type="EMBL" id="KI394265">
    <property type="protein sequence ID" value="ERN04458.1"/>
    <property type="molecule type" value="Genomic_DNA"/>
</dbReference>